<dbReference type="InterPro" id="IPR023379">
    <property type="entry name" value="BART_dom"/>
</dbReference>
<evidence type="ECO:0000256" key="1">
    <source>
        <dbReference type="SAM" id="MobiDB-lite"/>
    </source>
</evidence>
<evidence type="ECO:0000313" key="3">
    <source>
        <dbReference type="EMBL" id="CAG7728306.1"/>
    </source>
</evidence>
<sequence>MSGSDDDGWVFDSLVNFLHGAIWKLPVMGFIEEKSVVFDPDSYNNMTDDKEEEFRKIHEEYKALVDYMLTSFMEDLQVTPEQVEESCRLREQNNKSQPESHITKV</sequence>
<dbReference type="InterPro" id="IPR038888">
    <property type="entry name" value="CFAP36"/>
</dbReference>
<reference evidence="3" key="1">
    <citation type="submission" date="2021-06" db="EMBL/GenBank/DDBJ databases">
        <authorList>
            <person name="Hodson N. C."/>
            <person name="Mongue J. A."/>
            <person name="Jaron S. K."/>
        </authorList>
    </citation>
    <scope>NUCLEOTIDE SEQUENCE</scope>
</reference>
<dbReference type="GO" id="GO:0097546">
    <property type="term" value="C:ciliary base"/>
    <property type="evidence" value="ECO:0007669"/>
    <property type="project" value="TreeGrafter"/>
</dbReference>
<dbReference type="Pfam" id="PF11527">
    <property type="entry name" value="ARL2_Bind_BART"/>
    <property type="match status" value="1"/>
</dbReference>
<dbReference type="PANTHER" id="PTHR21532:SF0">
    <property type="entry name" value="CILIA- AND FLAGELLA-ASSOCIATED PROTEIN 36"/>
    <property type="match status" value="1"/>
</dbReference>
<evidence type="ECO:0000313" key="4">
    <source>
        <dbReference type="Proteomes" id="UP000708208"/>
    </source>
</evidence>
<name>A0A8J2KMX5_9HEXA</name>
<feature type="compositionally biased region" description="Polar residues" evidence="1">
    <location>
        <begin position="94"/>
        <end position="105"/>
    </location>
</feature>
<protein>
    <recommendedName>
        <fullName evidence="2">BART domain-containing protein</fullName>
    </recommendedName>
</protein>
<feature type="domain" description="BART" evidence="2">
    <location>
        <begin position="7"/>
        <end position="97"/>
    </location>
</feature>
<proteinExistence type="predicted"/>
<accession>A0A8J2KMX5</accession>
<evidence type="ECO:0000259" key="2">
    <source>
        <dbReference type="Pfam" id="PF11527"/>
    </source>
</evidence>
<dbReference type="AlphaFoldDB" id="A0A8J2KMX5"/>
<dbReference type="EMBL" id="CAJVCH010161667">
    <property type="protein sequence ID" value="CAG7728306.1"/>
    <property type="molecule type" value="Genomic_DNA"/>
</dbReference>
<dbReference type="PANTHER" id="PTHR21532">
    <property type="entry name" value="PHOSPHODIESTERASE HL"/>
    <property type="match status" value="1"/>
</dbReference>
<keyword evidence="4" id="KW-1185">Reference proteome</keyword>
<feature type="region of interest" description="Disordered" evidence="1">
    <location>
        <begin position="83"/>
        <end position="105"/>
    </location>
</feature>
<dbReference type="GO" id="GO:0005930">
    <property type="term" value="C:axoneme"/>
    <property type="evidence" value="ECO:0007669"/>
    <property type="project" value="TreeGrafter"/>
</dbReference>
<gene>
    <name evidence="3" type="ORF">AFUS01_LOCUS17095</name>
</gene>
<organism evidence="3 4">
    <name type="scientific">Allacma fusca</name>
    <dbReference type="NCBI Taxonomy" id="39272"/>
    <lineage>
        <taxon>Eukaryota</taxon>
        <taxon>Metazoa</taxon>
        <taxon>Ecdysozoa</taxon>
        <taxon>Arthropoda</taxon>
        <taxon>Hexapoda</taxon>
        <taxon>Collembola</taxon>
        <taxon>Symphypleona</taxon>
        <taxon>Sminthuridae</taxon>
        <taxon>Allacma</taxon>
    </lineage>
</organism>
<dbReference type="OrthoDB" id="272687at2759"/>
<dbReference type="Proteomes" id="UP000708208">
    <property type="component" value="Unassembled WGS sequence"/>
</dbReference>
<comment type="caution">
    <text evidence="3">The sequence shown here is derived from an EMBL/GenBank/DDBJ whole genome shotgun (WGS) entry which is preliminary data.</text>
</comment>